<proteinExistence type="inferred from homology"/>
<dbReference type="PANTHER" id="PTHR24292:SF54">
    <property type="entry name" value="CYP9F3-RELATED"/>
    <property type="match status" value="1"/>
</dbReference>
<evidence type="ECO:0000256" key="9">
    <source>
        <dbReference type="ARBA" id="ARBA00022848"/>
    </source>
</evidence>
<organism evidence="16 17">
    <name type="scientific">Anopheles dirus</name>
    <dbReference type="NCBI Taxonomy" id="7168"/>
    <lineage>
        <taxon>Eukaryota</taxon>
        <taxon>Metazoa</taxon>
        <taxon>Ecdysozoa</taxon>
        <taxon>Arthropoda</taxon>
        <taxon>Hexapoda</taxon>
        <taxon>Insecta</taxon>
        <taxon>Pterygota</taxon>
        <taxon>Neoptera</taxon>
        <taxon>Endopterygota</taxon>
        <taxon>Diptera</taxon>
        <taxon>Nematocera</taxon>
        <taxon>Culicoidea</taxon>
        <taxon>Culicidae</taxon>
        <taxon>Anophelinae</taxon>
        <taxon>Anopheles</taxon>
    </lineage>
</organism>
<keyword evidence="10" id="KW-0560">Oxidoreductase</keyword>
<reference evidence="16" key="2">
    <citation type="submission" date="2020-05" db="UniProtKB">
        <authorList>
            <consortium name="EnsemblMetazoa"/>
        </authorList>
    </citation>
    <scope>IDENTIFICATION</scope>
    <source>
        <strain evidence="16">WRAIR2</strain>
    </source>
</reference>
<dbReference type="SUPFAM" id="SSF48264">
    <property type="entry name" value="Cytochrome P450"/>
    <property type="match status" value="4"/>
</dbReference>
<dbReference type="GO" id="GO:0020037">
    <property type="term" value="F:heme binding"/>
    <property type="evidence" value="ECO:0007669"/>
    <property type="project" value="InterPro"/>
</dbReference>
<evidence type="ECO:0000256" key="7">
    <source>
        <dbReference type="ARBA" id="ARBA00022723"/>
    </source>
</evidence>
<dbReference type="Gene3D" id="1.10.630.10">
    <property type="entry name" value="Cytochrome P450"/>
    <property type="match status" value="4"/>
</dbReference>
<evidence type="ECO:0000256" key="15">
    <source>
        <dbReference type="SAM" id="Phobius"/>
    </source>
</evidence>
<evidence type="ECO:0000256" key="12">
    <source>
        <dbReference type="ARBA" id="ARBA00023033"/>
    </source>
</evidence>
<dbReference type="Proteomes" id="UP000075884">
    <property type="component" value="Unassembled WGS sequence"/>
</dbReference>
<feature type="transmembrane region" description="Helical" evidence="15">
    <location>
        <begin position="562"/>
        <end position="584"/>
    </location>
</feature>
<feature type="transmembrane region" description="Helical" evidence="15">
    <location>
        <begin position="1098"/>
        <end position="1116"/>
    </location>
</feature>
<keyword evidence="15" id="KW-1133">Transmembrane helix</keyword>
<evidence type="ECO:0000256" key="14">
    <source>
        <dbReference type="PIRSR" id="PIRSR602401-1"/>
    </source>
</evidence>
<dbReference type="EnsemblMetazoa" id="ADIR000455-RA">
    <property type="protein sequence ID" value="ADIR000455-PA"/>
    <property type="gene ID" value="ADIR000455"/>
</dbReference>
<dbReference type="PRINTS" id="PR00463">
    <property type="entry name" value="EP450I"/>
</dbReference>
<dbReference type="VEuPathDB" id="VectorBase:ADIR000455"/>
<evidence type="ECO:0000313" key="16">
    <source>
        <dbReference type="EnsemblMetazoa" id="ADIR000455-PA"/>
    </source>
</evidence>
<evidence type="ECO:0000256" key="6">
    <source>
        <dbReference type="ARBA" id="ARBA00022617"/>
    </source>
</evidence>
<dbReference type="GO" id="GO:0004497">
    <property type="term" value="F:monooxygenase activity"/>
    <property type="evidence" value="ECO:0007669"/>
    <property type="project" value="UniProtKB-KW"/>
</dbReference>
<comment type="function">
    <text evidence="2">May be involved in the metabolism of insect hormones and in the breakdown of synthetic insecticides.</text>
</comment>
<dbReference type="InterPro" id="IPR001128">
    <property type="entry name" value="Cyt_P450"/>
</dbReference>
<keyword evidence="17" id="KW-1185">Reference proteome</keyword>
<accession>A0A182MYK0</accession>
<evidence type="ECO:0000256" key="11">
    <source>
        <dbReference type="ARBA" id="ARBA00023004"/>
    </source>
</evidence>
<keyword evidence="15" id="KW-0812">Transmembrane</keyword>
<dbReference type="PANTHER" id="PTHR24292">
    <property type="entry name" value="CYTOCHROME P450"/>
    <property type="match status" value="1"/>
</dbReference>
<evidence type="ECO:0000256" key="5">
    <source>
        <dbReference type="ARBA" id="ARBA00010617"/>
    </source>
</evidence>
<keyword evidence="12" id="KW-0503">Monooxygenase</keyword>
<dbReference type="PRINTS" id="PR00385">
    <property type="entry name" value="P450"/>
</dbReference>
<dbReference type="Pfam" id="PF00067">
    <property type="entry name" value="p450"/>
    <property type="match status" value="3"/>
</dbReference>
<dbReference type="GO" id="GO:0005506">
    <property type="term" value="F:iron ion binding"/>
    <property type="evidence" value="ECO:0007669"/>
    <property type="project" value="InterPro"/>
</dbReference>
<evidence type="ECO:0000256" key="13">
    <source>
        <dbReference type="ARBA" id="ARBA00023136"/>
    </source>
</evidence>
<sequence length="2084" mass="241089">MEISLLTLALVVGLLVAAYRYFTKDYFYFADKSIPFLKPSFPFGNAGPLLMKKVDLFQHFKNLYDAFPEARIFGMFSMRQPVYVVRDPELVKQITVKDFDHFADHMSNGVNDSDQADSHMLLVNSLVSLRGQKWRDMRATLSPAFTGSKMRLMFALIAECGQTMVEHFRSEERKARAAGGTGLQMEMKDVMTRFANDVIGTAAFGIKVDSFRDPNNQFISVARSVTNQESLMKAIKMICFTFMPKLMMRLNIDFLTPEEDRFFRDTIQETMRTREEQGIFRPDMIELLMQAKKGSLKHQQDSEQKQDRETAEGFATVEESQVGRRAHDRVWTDSELIAQAFIFFFAGFETISWTLSFALFEMATNEDIQTRLYDEVCEAEQSLEEGQTLSYEKLQSLPYLDMVVSETLRKWSIGTLLNRECIRDYQYDDGRGVKFTIEKGALIFIPIVGMHYDPKYYPNPERFDPERFSVENRKNIQSGTYLPFGSGPRNCIGSRFALMETKVVLYYLLLHFRVIPFAKTQIPLKLKKSSTQFATEQGIWLEFQSRIRFRNVYKLQSVTSSVMAIDTVTVAALAAILALLYYYVRSRYRYFLDKPYPHLKPVFLLGSSAPVMFRRRDMIQHIETIYNSHPDAKVLGAYDLLTPNLLLRDPECVKQIGVKDFDYFTDHTPFLPNEKDTLQSDNMFLNSLFMLRGQKWRDMRATLSPAFTGSKMRQMFELMSESCQGMVQHLLKETHADDAKQVYEMKDIFSRFANDVIASIAFGIRVNSIADRENDFYMRGKKLLDFTSFWPTVRFMLFMMFPKLMLKLDIELMDREMCRHFYAMILDNMRVREEKGIVRNDMINILMQVKRGALAHQQDEPDVKDAGFATVHESAVGKKVIAREWTEKELVAQCFLFFLAGFDTVSTALGFLCHELMIHPDVQERLYQEIAEIDEQLGGKPLTYDALQSMRYMDMVVSESLRLWPPAPMVDRYCNRDYTFDDGEGLRFKIEKGRTIMIPVAGLHSDPKYFSDPKRFDPERFSEENRHKINTGAYLPFGVGPRNCIGSRFALMEVKSVVYYMLKHFTFERCEKSQVPLRLKRSPVVMAAENAFSEMELSLVYVIAIVSVLLALYVYLTRNNSFFKNYPIPCLPVEPLFGSSRRLMLKQVAFNDFVRDNYERFPGAKMFGMFEMTTPMFVLRDAELVKLITVKDFDYFINHRALIQMDPKKPDSSVMFTKALFTLTGQRWRSVRTTLSPTFTGSKMRQMFALIVECSENMVRALSKPTAQEEEYEVKDLFVRFTNDVIASCAFGVQLNSFDDRDNVFFRYGKDLTNFGRLHVFLKFIGYQLFPMLMTRLEIDIFDRKHVQFFTELFRHSVLERERHAIVRPDMVHLLMQAGKGKLRNQEPPEPAEVESFATAKGSNEQSVPSEEVVKLTESEMVAQCLVFFLAGFDTIATVLSFMAYEITLSADVQQQLYDEVRQVADSLEGKSLTYDALQGMRYLDMVVSETLRKWPPNPASDRMCNKDYRVVGEDGEPDIVIPKGATVSIPIMGLHYDPRYYPDPDLFDPERFNETNRLSIPLGAYLPFGLGPRNCIASRFALMEAKAIVYHLILNFEFRRTERTQVPLRLAKGFSAVFGMFDLVTPVFVVRDPDLIKQITVKDFDHFVNHRQIFGSNLDRDSISLFGKTLFALSDQQWRDMRATLSPAFTGSKMRQMFDQIVECSSEMVEYFREQADSEPAEGREVKEVFTRYTTNVIATCAFGLKVNSFRDPNNVFYTNGQRMIDFARFKVLLKVLAYRVFPWMMEKLEIDLFDRELNLFFAEIVLETLKTRELQGIVRPDMIQLLLQAKKGMLRRQKEQEEHHVDGFATAQESEVGTGDPQAQRTLTQMELVAQCLIFFLAGFDTIANCLTFLAYELMLNRDVQDRLYEEIQSTEDTLDGKPLTYEALQHMKYMDMVVSESLRKWGPAPSTDRLCTRDYVVRDGDAEFTINKGTVVFIPIAGIHHDPQYYPDPEKFEPERFSEANRDNIKPGTYLPFGIGPRNCIGSRFALMEVKAIVYHLLKEFTFERTPRTEVPVRLQKGFVALNSENGIYVKFAPRQK</sequence>
<dbReference type="PROSITE" id="PS00086">
    <property type="entry name" value="CYTOCHROME_P450"/>
    <property type="match status" value="4"/>
</dbReference>
<evidence type="ECO:0000256" key="3">
    <source>
        <dbReference type="ARBA" id="ARBA00004174"/>
    </source>
</evidence>
<dbReference type="InterPro" id="IPR017972">
    <property type="entry name" value="Cyt_P450_CS"/>
</dbReference>
<dbReference type="InterPro" id="IPR002401">
    <property type="entry name" value="Cyt_P450_E_grp-I"/>
</dbReference>
<evidence type="ECO:0000313" key="17">
    <source>
        <dbReference type="Proteomes" id="UP000075884"/>
    </source>
</evidence>
<dbReference type="STRING" id="7168.A0A182MYK0"/>
<keyword evidence="11 14" id="KW-0408">Iron</keyword>
<comment type="similarity">
    <text evidence="5">Belongs to the cytochrome P450 family.</text>
</comment>
<dbReference type="CDD" id="cd11056">
    <property type="entry name" value="CYP6-like"/>
    <property type="match status" value="4"/>
</dbReference>
<evidence type="ECO:0000256" key="2">
    <source>
        <dbReference type="ARBA" id="ARBA00003690"/>
    </source>
</evidence>
<comment type="subcellular location">
    <subcellularLocation>
        <location evidence="4">Endoplasmic reticulum membrane</location>
        <topology evidence="4">Peripheral membrane protein</topology>
    </subcellularLocation>
    <subcellularLocation>
        <location evidence="3">Microsome membrane</location>
        <topology evidence="3">Peripheral membrane protein</topology>
    </subcellularLocation>
</comment>
<evidence type="ECO:0000256" key="8">
    <source>
        <dbReference type="ARBA" id="ARBA00022824"/>
    </source>
</evidence>
<evidence type="ECO:0000256" key="4">
    <source>
        <dbReference type="ARBA" id="ARBA00004406"/>
    </source>
</evidence>
<comment type="cofactor">
    <cofactor evidence="1 14">
        <name>heme</name>
        <dbReference type="ChEBI" id="CHEBI:30413"/>
    </cofactor>
</comment>
<name>A0A182MYK0_9DIPT</name>
<dbReference type="FunFam" id="1.10.630.10:FF:000042">
    <property type="entry name" value="Cytochrome P450"/>
    <property type="match status" value="4"/>
</dbReference>
<keyword evidence="8" id="KW-0256">Endoplasmic reticulum</keyword>
<feature type="binding site" description="axial binding residue" evidence="14">
    <location>
        <position position="2027"/>
    </location>
    <ligand>
        <name>heme</name>
        <dbReference type="ChEBI" id="CHEBI:30413"/>
    </ligand>
    <ligandPart>
        <name>Fe</name>
        <dbReference type="ChEBI" id="CHEBI:18248"/>
    </ligandPart>
</feature>
<dbReference type="GO" id="GO:0016705">
    <property type="term" value="F:oxidoreductase activity, acting on paired donors, with incorporation or reduction of molecular oxygen"/>
    <property type="evidence" value="ECO:0007669"/>
    <property type="project" value="InterPro"/>
</dbReference>
<keyword evidence="13 15" id="KW-0472">Membrane</keyword>
<reference evidence="17" key="1">
    <citation type="submission" date="2013-03" db="EMBL/GenBank/DDBJ databases">
        <title>The Genome Sequence of Anopheles dirus WRAIR2.</title>
        <authorList>
            <consortium name="The Broad Institute Genomics Platform"/>
            <person name="Neafsey D.E."/>
            <person name="Walton C."/>
            <person name="Walker B."/>
            <person name="Young S.K."/>
            <person name="Zeng Q."/>
            <person name="Gargeya S."/>
            <person name="Fitzgerald M."/>
            <person name="Haas B."/>
            <person name="Abouelleil A."/>
            <person name="Allen A.W."/>
            <person name="Alvarado L."/>
            <person name="Arachchi H.M."/>
            <person name="Berlin A.M."/>
            <person name="Chapman S.B."/>
            <person name="Gainer-Dewar J."/>
            <person name="Goldberg J."/>
            <person name="Griggs A."/>
            <person name="Gujja S."/>
            <person name="Hansen M."/>
            <person name="Howarth C."/>
            <person name="Imamovic A."/>
            <person name="Ireland A."/>
            <person name="Larimer J."/>
            <person name="McCowan C."/>
            <person name="Murphy C."/>
            <person name="Pearson M."/>
            <person name="Poon T.W."/>
            <person name="Priest M."/>
            <person name="Roberts A."/>
            <person name="Saif S."/>
            <person name="Shea T."/>
            <person name="Sisk P."/>
            <person name="Sykes S."/>
            <person name="Wortman J."/>
            <person name="Nusbaum C."/>
            <person name="Birren B."/>
        </authorList>
    </citation>
    <scope>NUCLEOTIDE SEQUENCE [LARGE SCALE GENOMIC DNA]</scope>
    <source>
        <strain evidence="17">WRAIR2</strain>
    </source>
</reference>
<protein>
    <submittedName>
        <fullName evidence="16">Uncharacterized protein</fullName>
    </submittedName>
</protein>
<keyword evidence="7 14" id="KW-0479">Metal-binding</keyword>
<dbReference type="InterPro" id="IPR050476">
    <property type="entry name" value="Insect_CytP450_Detox"/>
</dbReference>
<evidence type="ECO:0000256" key="10">
    <source>
        <dbReference type="ARBA" id="ARBA00023002"/>
    </source>
</evidence>
<evidence type="ECO:0000256" key="1">
    <source>
        <dbReference type="ARBA" id="ARBA00001971"/>
    </source>
</evidence>
<dbReference type="GO" id="GO:0005789">
    <property type="term" value="C:endoplasmic reticulum membrane"/>
    <property type="evidence" value="ECO:0007669"/>
    <property type="project" value="UniProtKB-SubCell"/>
</dbReference>
<keyword evidence="6 14" id="KW-0349">Heme</keyword>
<keyword evidence="9" id="KW-0492">Microsome</keyword>
<dbReference type="InterPro" id="IPR036396">
    <property type="entry name" value="Cyt_P450_sf"/>
</dbReference>